<gene>
    <name evidence="2" type="ORF">ACFOWM_00135</name>
</gene>
<accession>A0ABV8QQR0</accession>
<dbReference type="InterPro" id="IPR001173">
    <property type="entry name" value="Glyco_trans_2-like"/>
</dbReference>
<dbReference type="InterPro" id="IPR029044">
    <property type="entry name" value="Nucleotide-diphossugar_trans"/>
</dbReference>
<name>A0ABV8QQR0_9BACT</name>
<dbReference type="Gene3D" id="3.90.550.10">
    <property type="entry name" value="Spore Coat Polysaccharide Biosynthesis Protein SpsA, Chain A"/>
    <property type="match status" value="1"/>
</dbReference>
<evidence type="ECO:0000259" key="1">
    <source>
        <dbReference type="Pfam" id="PF00535"/>
    </source>
</evidence>
<reference evidence="3" key="1">
    <citation type="journal article" date="2019" name="Int. J. Syst. Evol. Microbiol.">
        <title>The Global Catalogue of Microorganisms (GCM) 10K type strain sequencing project: providing services to taxonomists for standard genome sequencing and annotation.</title>
        <authorList>
            <consortium name="The Broad Institute Genomics Platform"/>
            <consortium name="The Broad Institute Genome Sequencing Center for Infectious Disease"/>
            <person name="Wu L."/>
            <person name="Ma J."/>
        </authorList>
    </citation>
    <scope>NUCLEOTIDE SEQUENCE [LARGE SCALE GENOMIC DNA]</scope>
    <source>
        <strain evidence="3">CECT 8289</strain>
    </source>
</reference>
<protein>
    <submittedName>
        <fullName evidence="2">Glycosyltransferase family 2 protein</fullName>
    </submittedName>
</protein>
<dbReference type="Proteomes" id="UP001595907">
    <property type="component" value="Unassembled WGS sequence"/>
</dbReference>
<feature type="domain" description="Glycosyltransferase 2-like" evidence="1">
    <location>
        <begin position="9"/>
        <end position="157"/>
    </location>
</feature>
<dbReference type="CDD" id="cd00761">
    <property type="entry name" value="Glyco_tranf_GTA_type"/>
    <property type="match status" value="1"/>
</dbReference>
<dbReference type="InterPro" id="IPR050834">
    <property type="entry name" value="Glycosyltransf_2"/>
</dbReference>
<dbReference type="SUPFAM" id="SSF53448">
    <property type="entry name" value="Nucleotide-diphospho-sugar transferases"/>
    <property type="match status" value="1"/>
</dbReference>
<dbReference type="PANTHER" id="PTHR43685:SF2">
    <property type="entry name" value="GLYCOSYLTRANSFERASE 2-LIKE DOMAIN-CONTAINING PROTEIN"/>
    <property type="match status" value="1"/>
</dbReference>
<comment type="caution">
    <text evidence="2">The sequence shown here is derived from an EMBL/GenBank/DDBJ whole genome shotgun (WGS) entry which is preliminary data.</text>
</comment>
<keyword evidence="3" id="KW-1185">Reference proteome</keyword>
<dbReference type="RefSeq" id="WP_379705298.1">
    <property type="nucleotide sequence ID" value="NZ_JBHSCZ010000001.1"/>
</dbReference>
<organism evidence="2 3">
    <name type="scientific">Ferruginibacter yonginensis</name>
    <dbReference type="NCBI Taxonomy" id="1310416"/>
    <lineage>
        <taxon>Bacteria</taxon>
        <taxon>Pseudomonadati</taxon>
        <taxon>Bacteroidota</taxon>
        <taxon>Chitinophagia</taxon>
        <taxon>Chitinophagales</taxon>
        <taxon>Chitinophagaceae</taxon>
        <taxon>Ferruginibacter</taxon>
    </lineage>
</organism>
<dbReference type="PANTHER" id="PTHR43685">
    <property type="entry name" value="GLYCOSYLTRANSFERASE"/>
    <property type="match status" value="1"/>
</dbReference>
<sequence>MQTTTALVSVIIPCYNQGAFVMDALASVAAQTYVHWEAIVVNDGSTDAATVALLAELQFPQTRVLHTSNMGLAQARNNGIAEAKGTYILPLDADDTIASTYIEKAVAQFEKHPTTILVYSKAAFFGTETGEWLLPDFSMQTMLQQNVIFCSAMFRKYDFEKVGGYATYMRYGWEDWDLWLRMLTNGGLVYRIPEVLFYYRKHAVSMVGDIAADTAKRAFLEQQLVMHHAALYQQYYPEPITMLRRYHQLQQEKLQFENVKQQIYSSMSYQLGAALLWPFKQLQRLFNK</sequence>
<dbReference type="EMBL" id="JBHSCZ010000001">
    <property type="protein sequence ID" value="MFC4261269.1"/>
    <property type="molecule type" value="Genomic_DNA"/>
</dbReference>
<dbReference type="Pfam" id="PF00535">
    <property type="entry name" value="Glycos_transf_2"/>
    <property type="match status" value="1"/>
</dbReference>
<proteinExistence type="predicted"/>
<evidence type="ECO:0000313" key="2">
    <source>
        <dbReference type="EMBL" id="MFC4261269.1"/>
    </source>
</evidence>
<evidence type="ECO:0000313" key="3">
    <source>
        <dbReference type="Proteomes" id="UP001595907"/>
    </source>
</evidence>